<protein>
    <submittedName>
        <fullName evidence="1">Uncharacterized protein</fullName>
    </submittedName>
</protein>
<evidence type="ECO:0000313" key="1">
    <source>
        <dbReference type="EMBL" id="KAJ5104244.1"/>
    </source>
</evidence>
<organism evidence="1 2">
    <name type="scientific">Penicillium argentinense</name>
    <dbReference type="NCBI Taxonomy" id="1131581"/>
    <lineage>
        <taxon>Eukaryota</taxon>
        <taxon>Fungi</taxon>
        <taxon>Dikarya</taxon>
        <taxon>Ascomycota</taxon>
        <taxon>Pezizomycotina</taxon>
        <taxon>Eurotiomycetes</taxon>
        <taxon>Eurotiomycetidae</taxon>
        <taxon>Eurotiales</taxon>
        <taxon>Aspergillaceae</taxon>
        <taxon>Penicillium</taxon>
    </lineage>
</organism>
<name>A0A9W9FQ04_9EURO</name>
<gene>
    <name evidence="1" type="ORF">N7532_004773</name>
</gene>
<dbReference type="AlphaFoldDB" id="A0A9W9FQ04"/>
<dbReference type="GeneID" id="81356246"/>
<dbReference type="EMBL" id="JAPQKI010000004">
    <property type="protein sequence ID" value="KAJ5104244.1"/>
    <property type="molecule type" value="Genomic_DNA"/>
</dbReference>
<reference evidence="1" key="1">
    <citation type="submission" date="2022-11" db="EMBL/GenBank/DDBJ databases">
        <authorList>
            <person name="Petersen C."/>
        </authorList>
    </citation>
    <scope>NUCLEOTIDE SEQUENCE</scope>
    <source>
        <strain evidence="1">IBT 30761</strain>
    </source>
</reference>
<sequence length="85" mass="9562">MISLTLIGHLYNLLRIGKKLTIEIAFTYREDDDGHPMPPLRRVKRGRVSATSRALAKPGAHIVAEEELTGQSSIYFRFQTNHLGS</sequence>
<keyword evidence="2" id="KW-1185">Reference proteome</keyword>
<comment type="caution">
    <text evidence="1">The sequence shown here is derived from an EMBL/GenBank/DDBJ whole genome shotgun (WGS) entry which is preliminary data.</text>
</comment>
<accession>A0A9W9FQ04</accession>
<dbReference type="Proteomes" id="UP001149074">
    <property type="component" value="Unassembled WGS sequence"/>
</dbReference>
<dbReference type="OrthoDB" id="4232626at2759"/>
<evidence type="ECO:0000313" key="2">
    <source>
        <dbReference type="Proteomes" id="UP001149074"/>
    </source>
</evidence>
<reference evidence="1" key="2">
    <citation type="journal article" date="2023" name="IMA Fungus">
        <title>Comparative genomic study of the Penicillium genus elucidates a diverse pangenome and 15 lateral gene transfer events.</title>
        <authorList>
            <person name="Petersen C."/>
            <person name="Sorensen T."/>
            <person name="Nielsen M.R."/>
            <person name="Sondergaard T.E."/>
            <person name="Sorensen J.L."/>
            <person name="Fitzpatrick D.A."/>
            <person name="Frisvad J.C."/>
            <person name="Nielsen K.L."/>
        </authorList>
    </citation>
    <scope>NUCLEOTIDE SEQUENCE</scope>
    <source>
        <strain evidence="1">IBT 30761</strain>
    </source>
</reference>
<dbReference type="RefSeq" id="XP_056477624.1">
    <property type="nucleotide sequence ID" value="XM_056617267.1"/>
</dbReference>
<proteinExistence type="predicted"/>